<gene>
    <name evidence="1" type="ORF">INP51_14545</name>
</gene>
<name>A0A7M2RG79_9FIRM</name>
<dbReference type="AlphaFoldDB" id="A0A7M2RG79"/>
<reference evidence="1 2" key="1">
    <citation type="submission" date="2020-10" db="EMBL/GenBank/DDBJ databases">
        <title>Blautia liquoris sp.nov., isolated from the mud in a fermentation cellar used for the production of Chinese strong-flavoured liquor.</title>
        <authorList>
            <person name="Lu L."/>
        </authorList>
    </citation>
    <scope>NUCLEOTIDE SEQUENCE [LARGE SCALE GENOMIC DNA]</scope>
    <source>
        <strain evidence="1 2">LZLJ-3</strain>
    </source>
</reference>
<dbReference type="Proteomes" id="UP000593601">
    <property type="component" value="Chromosome"/>
</dbReference>
<evidence type="ECO:0000313" key="2">
    <source>
        <dbReference type="Proteomes" id="UP000593601"/>
    </source>
</evidence>
<organism evidence="1 2">
    <name type="scientific">Blautia liquoris</name>
    <dbReference type="NCBI Taxonomy" id="2779518"/>
    <lineage>
        <taxon>Bacteria</taxon>
        <taxon>Bacillati</taxon>
        <taxon>Bacillota</taxon>
        <taxon>Clostridia</taxon>
        <taxon>Lachnospirales</taxon>
        <taxon>Lachnospiraceae</taxon>
        <taxon>Blautia</taxon>
    </lineage>
</organism>
<keyword evidence="2" id="KW-1185">Reference proteome</keyword>
<proteinExistence type="predicted"/>
<sequence>MDREVREAIAAGERALNSLKYAKEDLDSARSWGIADLLGGGSIIGLMKHSKMNHAVSHMEEAKSNLRVFQRELQDVTVNTDLNLEVGDFLTFADFFFDGVVADYLVQSKISDARKQVDRAIRQVSQIVSSLRRMG</sequence>
<protein>
    <submittedName>
        <fullName evidence="1">Uncharacterized protein</fullName>
    </submittedName>
</protein>
<accession>A0A7M2RG79</accession>
<dbReference type="RefSeq" id="WP_193735495.1">
    <property type="nucleotide sequence ID" value="NZ_CP063304.1"/>
</dbReference>
<dbReference type="EMBL" id="CP063304">
    <property type="protein sequence ID" value="QOV19148.1"/>
    <property type="molecule type" value="Genomic_DNA"/>
</dbReference>
<evidence type="ECO:0000313" key="1">
    <source>
        <dbReference type="EMBL" id="QOV19148.1"/>
    </source>
</evidence>
<dbReference type="KEGG" id="bliq:INP51_14545"/>